<proteinExistence type="predicted"/>
<accession>A0A317YIV7</accession>
<dbReference type="AlphaFoldDB" id="A0A317YIV7"/>
<gene>
    <name evidence="1" type="ORF">Zm00014a_002424</name>
</gene>
<name>A0A317YIV7_MAIZE</name>
<comment type="caution">
    <text evidence="1">The sequence shown here is derived from an EMBL/GenBank/DDBJ whole genome shotgun (WGS) entry which is preliminary data.</text>
</comment>
<evidence type="ECO:0000313" key="1">
    <source>
        <dbReference type="EMBL" id="PWZ58628.1"/>
    </source>
</evidence>
<organism evidence="1">
    <name type="scientific">Zea mays</name>
    <name type="common">Maize</name>
    <dbReference type="NCBI Taxonomy" id="4577"/>
    <lineage>
        <taxon>Eukaryota</taxon>
        <taxon>Viridiplantae</taxon>
        <taxon>Streptophyta</taxon>
        <taxon>Embryophyta</taxon>
        <taxon>Tracheophyta</taxon>
        <taxon>Spermatophyta</taxon>
        <taxon>Magnoliopsida</taxon>
        <taxon>Liliopsida</taxon>
        <taxon>Poales</taxon>
        <taxon>Poaceae</taxon>
        <taxon>PACMAD clade</taxon>
        <taxon>Panicoideae</taxon>
        <taxon>Andropogonodae</taxon>
        <taxon>Andropogoneae</taxon>
        <taxon>Tripsacinae</taxon>
        <taxon>Zea</taxon>
    </lineage>
</organism>
<reference evidence="1" key="1">
    <citation type="journal article" date="2018" name="Nat. Genet.">
        <title>Extensive intraspecific gene order and gene structural variations between Mo17 and other maize genomes.</title>
        <authorList>
            <person name="Sun S."/>
            <person name="Zhou Y."/>
            <person name="Chen J."/>
            <person name="Shi J."/>
            <person name="Zhao H."/>
            <person name="Zhao H."/>
            <person name="Song W."/>
            <person name="Zhang M."/>
            <person name="Cui Y."/>
            <person name="Dong X."/>
            <person name="Liu H."/>
            <person name="Ma X."/>
            <person name="Jiao Y."/>
            <person name="Wang B."/>
            <person name="Wei X."/>
            <person name="Stein J.C."/>
            <person name="Glaubitz J.C."/>
            <person name="Lu F."/>
            <person name="Yu G."/>
            <person name="Liang C."/>
            <person name="Fengler K."/>
            <person name="Li B."/>
            <person name="Rafalski A."/>
            <person name="Schnable P.S."/>
            <person name="Ware D.H."/>
            <person name="Buckler E.S."/>
            <person name="Lai J."/>
        </authorList>
    </citation>
    <scope>NUCLEOTIDE SEQUENCE [LARGE SCALE GENOMIC DNA]</scope>
    <source>
        <tissue evidence="1">Seedling</tissue>
    </source>
</reference>
<sequence length="20" mass="2252">MRTSCEPLIQLILGHHNCSV</sequence>
<dbReference type="Proteomes" id="UP000251960">
    <property type="component" value="Chromosome 1"/>
</dbReference>
<protein>
    <submittedName>
        <fullName evidence="1">Uncharacterized protein</fullName>
    </submittedName>
</protein>
<dbReference type="EMBL" id="NCVQ01000001">
    <property type="protein sequence ID" value="PWZ58628.1"/>
    <property type="molecule type" value="Genomic_DNA"/>
</dbReference>